<evidence type="ECO:0000256" key="7">
    <source>
        <dbReference type="PROSITE-ProRule" id="PRU00042"/>
    </source>
</evidence>
<dbReference type="SMART" id="SM00355">
    <property type="entry name" value="ZnF_C2H2"/>
    <property type="match status" value="3"/>
</dbReference>
<feature type="domain" description="C2H2-type" evidence="9">
    <location>
        <begin position="453"/>
        <end position="480"/>
    </location>
</feature>
<feature type="domain" description="C2H2-type" evidence="9">
    <location>
        <begin position="425"/>
        <end position="452"/>
    </location>
</feature>
<dbReference type="InterPro" id="IPR038269">
    <property type="entry name" value="SCAN_sf"/>
</dbReference>
<feature type="domain" description="C2H2-type" evidence="9">
    <location>
        <begin position="481"/>
        <end position="508"/>
    </location>
</feature>
<dbReference type="InterPro" id="IPR036236">
    <property type="entry name" value="Znf_C2H2_sf"/>
</dbReference>
<dbReference type="PANTHER" id="PTHR23226:SF416">
    <property type="entry name" value="FI01424P"/>
    <property type="match status" value="1"/>
</dbReference>
<evidence type="ECO:0000259" key="9">
    <source>
        <dbReference type="PROSITE" id="PS50157"/>
    </source>
</evidence>
<evidence type="ECO:0000313" key="12">
    <source>
        <dbReference type="Proteomes" id="UP001557470"/>
    </source>
</evidence>
<dbReference type="InterPro" id="IPR003309">
    <property type="entry name" value="SCAN_dom"/>
</dbReference>
<name>A0ABD0X4S7_UMBPY</name>
<dbReference type="PROSITE" id="PS00028">
    <property type="entry name" value="ZINC_FINGER_C2H2_1"/>
    <property type="match status" value="3"/>
</dbReference>
<dbReference type="SUPFAM" id="SSF57667">
    <property type="entry name" value="beta-beta-alpha zinc fingers"/>
    <property type="match status" value="2"/>
</dbReference>
<evidence type="ECO:0000256" key="3">
    <source>
        <dbReference type="ARBA" id="ARBA00022737"/>
    </source>
</evidence>
<evidence type="ECO:0000256" key="2">
    <source>
        <dbReference type="ARBA" id="ARBA00022723"/>
    </source>
</evidence>
<dbReference type="PANTHER" id="PTHR23226">
    <property type="entry name" value="ZINC FINGER AND SCAN DOMAIN-CONTAINING"/>
    <property type="match status" value="1"/>
</dbReference>
<feature type="compositionally biased region" description="Basic and acidic residues" evidence="8">
    <location>
        <begin position="62"/>
        <end position="79"/>
    </location>
</feature>
<sequence length="515" mass="57297">MSVLNTPTINMDVVEFLVSLLDVHKQQLKALTRQGEIQAKVLSQLVKEGLTRSLDQPSTQGEVEHTKITPGRDKNPEDKGARLAGLLQEEIQKKSQSIRPLGLSNAFQTSVLGQMWTVEDQSRQDFLSLKYDPQKGVRELGQKLDSAAKHWLRPDLRTAAQVEQCVAMEQFLSLLPQDVGVLVQKQQPRDMEEAISMAEQRLGSEVFTVSSPSPVSTQTDTAQSSTEMTEQGCAKMQSNSEQPDALTKSFLNQLETVKVESVNFSLEVSDLGVSRYHEKKHQHKSFPEEGSILVCKQELEEPDCQQMSSCSEPIQMSANTAGQERMSVDTAYISTPRNNPLSSSMYTHPTPTGSNQMGSQHSPSLLAADSYHTYIQVSPGADRLRSSNASSDETELTARYTGLISEDGQLTWGSLPRVPSPSPSHQCPDCGCCFTQQRSLEEHRNIHTGARPFVCGVCGKAFCHRRTLNKHTRIHSWERPFQCSDCGQTFKLKDTMKRHQVSHSRPGPRHLSHSP</sequence>
<feature type="domain" description="SCAN box" evidence="10">
    <location>
        <begin position="123"/>
        <end position="199"/>
    </location>
</feature>
<keyword evidence="5" id="KW-0862">Zinc</keyword>
<dbReference type="SMART" id="SM00431">
    <property type="entry name" value="SCAN"/>
    <property type="match status" value="1"/>
</dbReference>
<keyword evidence="2" id="KW-0479">Metal-binding</keyword>
<dbReference type="Pfam" id="PF02023">
    <property type="entry name" value="SCAN"/>
    <property type="match status" value="1"/>
</dbReference>
<evidence type="ECO:0000256" key="1">
    <source>
        <dbReference type="ARBA" id="ARBA00004123"/>
    </source>
</evidence>
<gene>
    <name evidence="11" type="ORF">UPYG_G00120030</name>
</gene>
<dbReference type="FunFam" id="3.30.160.60:FF:000690">
    <property type="entry name" value="Zinc finger protein 354C"/>
    <property type="match status" value="1"/>
</dbReference>
<dbReference type="Pfam" id="PF00096">
    <property type="entry name" value="zf-C2H2"/>
    <property type="match status" value="3"/>
</dbReference>
<comment type="subcellular location">
    <subcellularLocation>
        <location evidence="1">Nucleus</location>
    </subcellularLocation>
</comment>
<feature type="compositionally biased region" description="Basic residues" evidence="8">
    <location>
        <begin position="498"/>
        <end position="515"/>
    </location>
</feature>
<evidence type="ECO:0000256" key="6">
    <source>
        <dbReference type="ARBA" id="ARBA00023242"/>
    </source>
</evidence>
<dbReference type="SUPFAM" id="SSF47353">
    <property type="entry name" value="Retrovirus capsid dimerization domain-like"/>
    <property type="match status" value="1"/>
</dbReference>
<dbReference type="Proteomes" id="UP001557470">
    <property type="component" value="Unassembled WGS sequence"/>
</dbReference>
<protein>
    <submittedName>
        <fullName evidence="11">Uncharacterized protein</fullName>
    </submittedName>
</protein>
<evidence type="ECO:0000313" key="11">
    <source>
        <dbReference type="EMBL" id="KAL0994268.1"/>
    </source>
</evidence>
<dbReference type="FunFam" id="3.30.160.60:FF:000145">
    <property type="entry name" value="Zinc finger protein 574"/>
    <property type="match status" value="1"/>
</dbReference>
<dbReference type="InterPro" id="IPR013087">
    <property type="entry name" value="Znf_C2H2_type"/>
</dbReference>
<dbReference type="EMBL" id="JAGEUA010000003">
    <property type="protein sequence ID" value="KAL0994268.1"/>
    <property type="molecule type" value="Genomic_DNA"/>
</dbReference>
<organism evidence="11 12">
    <name type="scientific">Umbra pygmaea</name>
    <name type="common">Eastern mudminnow</name>
    <dbReference type="NCBI Taxonomy" id="75934"/>
    <lineage>
        <taxon>Eukaryota</taxon>
        <taxon>Metazoa</taxon>
        <taxon>Chordata</taxon>
        <taxon>Craniata</taxon>
        <taxon>Vertebrata</taxon>
        <taxon>Euteleostomi</taxon>
        <taxon>Actinopterygii</taxon>
        <taxon>Neopterygii</taxon>
        <taxon>Teleostei</taxon>
        <taxon>Protacanthopterygii</taxon>
        <taxon>Esociformes</taxon>
        <taxon>Umbridae</taxon>
        <taxon>Umbra</taxon>
    </lineage>
</organism>
<reference evidence="11 12" key="1">
    <citation type="submission" date="2024-06" db="EMBL/GenBank/DDBJ databases">
        <authorList>
            <person name="Pan Q."/>
            <person name="Wen M."/>
            <person name="Jouanno E."/>
            <person name="Zahm M."/>
            <person name="Klopp C."/>
            <person name="Cabau C."/>
            <person name="Louis A."/>
            <person name="Berthelot C."/>
            <person name="Parey E."/>
            <person name="Roest Crollius H."/>
            <person name="Montfort J."/>
            <person name="Robinson-Rechavi M."/>
            <person name="Bouchez O."/>
            <person name="Lampietro C."/>
            <person name="Lopez Roques C."/>
            <person name="Donnadieu C."/>
            <person name="Postlethwait J."/>
            <person name="Bobe J."/>
            <person name="Verreycken H."/>
            <person name="Guiguen Y."/>
        </authorList>
    </citation>
    <scope>NUCLEOTIDE SEQUENCE [LARGE SCALE GENOMIC DNA]</scope>
    <source>
        <strain evidence="11">Up_M1</strain>
        <tissue evidence="11">Testis</tissue>
    </source>
</reference>
<evidence type="ECO:0000259" key="10">
    <source>
        <dbReference type="PROSITE" id="PS50804"/>
    </source>
</evidence>
<accession>A0ABD0X4S7</accession>
<dbReference type="PROSITE" id="PS50157">
    <property type="entry name" value="ZINC_FINGER_C2H2_2"/>
    <property type="match status" value="3"/>
</dbReference>
<proteinExistence type="predicted"/>
<feature type="region of interest" description="Disordered" evidence="8">
    <location>
        <begin position="53"/>
        <end position="79"/>
    </location>
</feature>
<dbReference type="GO" id="GO:0008270">
    <property type="term" value="F:zinc ion binding"/>
    <property type="evidence" value="ECO:0007669"/>
    <property type="project" value="UniProtKB-KW"/>
</dbReference>
<dbReference type="Gene3D" id="3.30.160.60">
    <property type="entry name" value="Classic Zinc Finger"/>
    <property type="match status" value="3"/>
</dbReference>
<dbReference type="PROSITE" id="PS50804">
    <property type="entry name" value="SCAN_BOX"/>
    <property type="match status" value="1"/>
</dbReference>
<dbReference type="AlphaFoldDB" id="A0ABD0X4S7"/>
<evidence type="ECO:0000256" key="8">
    <source>
        <dbReference type="SAM" id="MobiDB-lite"/>
    </source>
</evidence>
<comment type="caution">
    <text evidence="11">The sequence shown here is derived from an EMBL/GenBank/DDBJ whole genome shotgun (WGS) entry which is preliminary data.</text>
</comment>
<keyword evidence="12" id="KW-1185">Reference proteome</keyword>
<evidence type="ECO:0000256" key="4">
    <source>
        <dbReference type="ARBA" id="ARBA00022771"/>
    </source>
</evidence>
<keyword evidence="6" id="KW-0539">Nucleus</keyword>
<feature type="region of interest" description="Disordered" evidence="8">
    <location>
        <begin position="496"/>
        <end position="515"/>
    </location>
</feature>
<dbReference type="GO" id="GO:0005634">
    <property type="term" value="C:nucleus"/>
    <property type="evidence" value="ECO:0007669"/>
    <property type="project" value="UniProtKB-SubCell"/>
</dbReference>
<evidence type="ECO:0000256" key="5">
    <source>
        <dbReference type="ARBA" id="ARBA00022833"/>
    </source>
</evidence>
<keyword evidence="3" id="KW-0677">Repeat</keyword>
<keyword evidence="4 7" id="KW-0863">Zinc-finger</keyword>
<dbReference type="Gene3D" id="1.10.4020.10">
    <property type="entry name" value="DNA breaking-rejoining enzymes"/>
    <property type="match status" value="1"/>
</dbReference>